<dbReference type="Pfam" id="PF00307">
    <property type="entry name" value="CH"/>
    <property type="match status" value="1"/>
</dbReference>
<dbReference type="PANTHER" id="PTHR47385:SF14">
    <property type="entry name" value="TRANSGELIN"/>
    <property type="match status" value="1"/>
</dbReference>
<evidence type="ECO:0000313" key="5">
    <source>
        <dbReference type="RefSeq" id="XP_013787119.1"/>
    </source>
</evidence>
<dbReference type="SUPFAM" id="SSF47576">
    <property type="entry name" value="Calponin-homology domain, CH-domain"/>
    <property type="match status" value="1"/>
</dbReference>
<dbReference type="GeneID" id="106471076"/>
<reference evidence="5" key="1">
    <citation type="submission" date="2025-08" db="UniProtKB">
        <authorList>
            <consortium name="RefSeq"/>
        </authorList>
    </citation>
    <scope>IDENTIFICATION</scope>
    <source>
        <tissue evidence="5">Muscle</tissue>
    </source>
</reference>
<dbReference type="InterPro" id="IPR001715">
    <property type="entry name" value="CH_dom"/>
</dbReference>
<dbReference type="PRINTS" id="PR00888">
    <property type="entry name" value="SM22CALPONIN"/>
</dbReference>
<dbReference type="PROSITE" id="PS50021">
    <property type="entry name" value="CH"/>
    <property type="match status" value="1"/>
</dbReference>
<protein>
    <submittedName>
        <fullName evidence="5">Myophilin-like</fullName>
    </submittedName>
</protein>
<feature type="domain" description="Calponin-homology (CH)" evidence="3">
    <location>
        <begin position="25"/>
        <end position="136"/>
    </location>
</feature>
<dbReference type="PANTHER" id="PTHR47385">
    <property type="entry name" value="CALPONIN"/>
    <property type="match status" value="1"/>
</dbReference>
<evidence type="ECO:0000313" key="4">
    <source>
        <dbReference type="Proteomes" id="UP000694941"/>
    </source>
</evidence>
<gene>
    <name evidence="5" type="primary">LOC106471076</name>
</gene>
<dbReference type="InterPro" id="IPR003096">
    <property type="entry name" value="SM22_calponin"/>
</dbReference>
<evidence type="ECO:0000259" key="3">
    <source>
        <dbReference type="PROSITE" id="PS50021"/>
    </source>
</evidence>
<sequence length="190" mass="21098">MAENRARKSGFAAEAFNKVKAKYDPQLASELLNWIKDLTGEDISTDGDSKNFYDTLCDGIILCKLINVLQPGTIPEKKINHSKMAFKKMENINHFLDSVQKLGVPSQEIFQTVDLWEQQNLTSVCICLQSLARKGSKFGHKSLGPKEAETNVRNFSEEQRRGGATVISLQYGSNKGANASGVNFGNTRHM</sequence>
<dbReference type="SMART" id="SM00033">
    <property type="entry name" value="CH"/>
    <property type="match status" value="1"/>
</dbReference>
<feature type="compositionally biased region" description="Basic and acidic residues" evidence="2">
    <location>
        <begin position="144"/>
        <end position="159"/>
    </location>
</feature>
<name>A0ABM1BR93_LIMPO</name>
<dbReference type="InterPro" id="IPR000557">
    <property type="entry name" value="Calponin_repeat"/>
</dbReference>
<dbReference type="InterPro" id="IPR036872">
    <property type="entry name" value="CH_dom_sf"/>
</dbReference>
<evidence type="ECO:0000256" key="2">
    <source>
        <dbReference type="SAM" id="MobiDB-lite"/>
    </source>
</evidence>
<dbReference type="Proteomes" id="UP000694941">
    <property type="component" value="Unplaced"/>
</dbReference>
<keyword evidence="4" id="KW-1185">Reference proteome</keyword>
<dbReference type="PROSITE" id="PS51122">
    <property type="entry name" value="CALPONIN_2"/>
    <property type="match status" value="1"/>
</dbReference>
<accession>A0ABM1BR93</accession>
<feature type="region of interest" description="Disordered" evidence="2">
    <location>
        <begin position="139"/>
        <end position="159"/>
    </location>
</feature>
<dbReference type="Pfam" id="PF00402">
    <property type="entry name" value="Calponin"/>
    <property type="match status" value="1"/>
</dbReference>
<organism evidence="4 5">
    <name type="scientific">Limulus polyphemus</name>
    <name type="common">Atlantic horseshoe crab</name>
    <dbReference type="NCBI Taxonomy" id="6850"/>
    <lineage>
        <taxon>Eukaryota</taxon>
        <taxon>Metazoa</taxon>
        <taxon>Ecdysozoa</taxon>
        <taxon>Arthropoda</taxon>
        <taxon>Chelicerata</taxon>
        <taxon>Merostomata</taxon>
        <taxon>Xiphosura</taxon>
        <taxon>Limulidae</taxon>
        <taxon>Limulus</taxon>
    </lineage>
</organism>
<dbReference type="InterPro" id="IPR050606">
    <property type="entry name" value="Calponin-like"/>
</dbReference>
<dbReference type="RefSeq" id="XP_013787119.1">
    <property type="nucleotide sequence ID" value="XM_013931665.2"/>
</dbReference>
<evidence type="ECO:0000256" key="1">
    <source>
        <dbReference type="ARBA" id="ARBA00009631"/>
    </source>
</evidence>
<proteinExistence type="inferred from homology"/>
<dbReference type="Gene3D" id="1.10.418.10">
    <property type="entry name" value="Calponin-like domain"/>
    <property type="match status" value="1"/>
</dbReference>
<comment type="similarity">
    <text evidence="1">Belongs to the calponin family.</text>
</comment>